<dbReference type="AlphaFoldDB" id="A0AAD3QWI2"/>
<comment type="caution">
    <text evidence="1">The sequence shown here is derived from an EMBL/GenBank/DDBJ whole genome shotgun (WGS) entry which is preliminary data.</text>
</comment>
<evidence type="ECO:0000313" key="1">
    <source>
        <dbReference type="EMBL" id="GLD48764.1"/>
    </source>
</evidence>
<accession>A0AAD3QWI2</accession>
<dbReference type="EMBL" id="BRZM01006663">
    <property type="protein sequence ID" value="GLD48764.1"/>
    <property type="molecule type" value="Genomic_DNA"/>
</dbReference>
<name>A0AAD3QWI2_LATJO</name>
<protein>
    <submittedName>
        <fullName evidence="1">E3 ubiquitin-protein ligase MYCBP2 isoform X1</fullName>
    </submittedName>
</protein>
<proteinExistence type="predicted"/>
<dbReference type="Proteomes" id="UP001279410">
    <property type="component" value="Unassembled WGS sequence"/>
</dbReference>
<gene>
    <name evidence="1" type="ORF">AKAME5_002960300</name>
</gene>
<reference evidence="1" key="1">
    <citation type="submission" date="2022-08" db="EMBL/GenBank/DDBJ databases">
        <title>Genome sequencing of akame (Lates japonicus).</title>
        <authorList>
            <person name="Hashiguchi Y."/>
            <person name="Takahashi H."/>
        </authorList>
    </citation>
    <scope>NUCLEOTIDE SEQUENCE</scope>
    <source>
        <strain evidence="1">Kochi</strain>
    </source>
</reference>
<keyword evidence="2" id="KW-1185">Reference proteome</keyword>
<organism evidence="1 2">
    <name type="scientific">Lates japonicus</name>
    <name type="common">Japanese lates</name>
    <dbReference type="NCBI Taxonomy" id="270547"/>
    <lineage>
        <taxon>Eukaryota</taxon>
        <taxon>Metazoa</taxon>
        <taxon>Chordata</taxon>
        <taxon>Craniata</taxon>
        <taxon>Vertebrata</taxon>
        <taxon>Euteleostomi</taxon>
        <taxon>Actinopterygii</taxon>
        <taxon>Neopterygii</taxon>
        <taxon>Teleostei</taxon>
        <taxon>Neoteleostei</taxon>
        <taxon>Acanthomorphata</taxon>
        <taxon>Carangaria</taxon>
        <taxon>Carangaria incertae sedis</taxon>
        <taxon>Centropomidae</taxon>
        <taxon>Lates</taxon>
    </lineage>
</organism>
<evidence type="ECO:0000313" key="2">
    <source>
        <dbReference type="Proteomes" id="UP001279410"/>
    </source>
</evidence>
<sequence>MNGYTEAWCLSFNQHLGRSLLVPADNVFNASQGVRDIGFLSWTPLTIFPPQEVRGQSEENVKE</sequence>
<feature type="non-terminal residue" evidence="1">
    <location>
        <position position="1"/>
    </location>
</feature>